<dbReference type="SUPFAM" id="SSF51445">
    <property type="entry name" value="(Trans)glycosidases"/>
    <property type="match status" value="1"/>
</dbReference>
<feature type="domain" description="Chitin-binding type-3" evidence="4">
    <location>
        <begin position="513"/>
        <end position="555"/>
    </location>
</feature>
<dbReference type="CDD" id="cd12215">
    <property type="entry name" value="ChiC_BD"/>
    <property type="match status" value="2"/>
</dbReference>
<evidence type="ECO:0000259" key="4">
    <source>
        <dbReference type="SMART" id="SM00495"/>
    </source>
</evidence>
<dbReference type="InterPro" id="IPR017853">
    <property type="entry name" value="GH"/>
</dbReference>
<evidence type="ECO:0000256" key="3">
    <source>
        <dbReference type="SAM" id="SignalP"/>
    </source>
</evidence>
<dbReference type="Gene3D" id="3.20.20.80">
    <property type="entry name" value="Glycosidases"/>
    <property type="match status" value="1"/>
</dbReference>
<evidence type="ECO:0000313" key="5">
    <source>
        <dbReference type="EMBL" id="KAG0311658.1"/>
    </source>
</evidence>
<keyword evidence="1" id="KW-0378">Hydrolase</keyword>
<feature type="compositionally biased region" description="Low complexity" evidence="2">
    <location>
        <begin position="758"/>
        <end position="767"/>
    </location>
</feature>
<dbReference type="PROSITE" id="PS51257">
    <property type="entry name" value="PROKAR_LIPOPROTEIN"/>
    <property type="match status" value="1"/>
</dbReference>
<feature type="region of interest" description="Disordered" evidence="2">
    <location>
        <begin position="744"/>
        <end position="853"/>
    </location>
</feature>
<sequence>MRLTTALVTIASAIALACSTSQVEAATPVVAGYLLLNPQNGPAKLKALADNAANIPINRIFLSFARPGMVYVPGSNTLADVGLGYGTSGDYGFADLKTRVAALTAGGVEVFLSVGGWNYGCFPFLYTYYSVGGYGTSTPNYYKIKDNGGTLAGCTEANMWCYTCEPKSENTVLADFDIFPEPTNSTTWKSAQSYVISKAGAAAPVFHPEIVPGRSWTDPVTKQTVVVPGSDAFVKQNRDPYQDLVYLAKDLGLTGVDIDYEEMWHADYLRAGPTAGPWTNEQTTYKYAAIMQDVRLNIQAIQPNLMLATAASAAGGLSTPWWGGNLKNIWYFVNKWYPDLYAFIANTGGVNVMTYDLSNNQEYYECPDAQTCSLSQQVNYYMKSYADNNMLAHVGYEIGIPAYPASDHDPTHQLPLTQSELTSILNVQGAKGGFFWELYKPAGTSANVDVTSAAQQICKAALGASTPRCSGVIPQPGGVVPTSTVTVTVTSTVSPTTSAPVTTTTTGGASCSAAAWDAATAYAGGSQVSYNGRLYTALWWSQNNLPTAGNPWADNGVCTSGTTGPTPTATTTPGGCTGVNAFSSTASYSGGAMVTYGGFVYTAQWWTQGETPGSAADIEPPKDNVDRVCWFHIYNWTREEYAYFPKSRFRPHICSLSEVDILEVFNADKAARAIAFNRLEVKTISQARKLVVEEKGKLTSPPKTFGISREAFYTEKLADDQAQAERDHLLNGLELHLLAYDTTKPRRCPKNKNDSADDSLGGDAGLNPDGLFNEPGEDEDELLDEPFLDPDDSDAAAEDDRGLIAEGSVPKRRRLDSGVGSASDGSMQPAGESIPSSATVGSGSLAGGDISRATTAGSSPLTLMAMTSGSASLPGDGTATESLWKINYGRVSTLLLNVEKVFETPTQYDNKTEREVLNVSKPFLYLIISGIPPLRIGSVERHLAYLKSVPRGQNPEEVKGHEDTPGDERTVRARIEDFYLRER</sequence>
<dbReference type="SUPFAM" id="SSF51055">
    <property type="entry name" value="Carbohydrate binding domain"/>
    <property type="match status" value="2"/>
</dbReference>
<evidence type="ECO:0000256" key="2">
    <source>
        <dbReference type="SAM" id="MobiDB-lite"/>
    </source>
</evidence>
<gene>
    <name evidence="5" type="ORF">BGZ97_011718</name>
</gene>
<dbReference type="SMART" id="SM00495">
    <property type="entry name" value="ChtBD3"/>
    <property type="match status" value="2"/>
</dbReference>
<dbReference type="OrthoDB" id="3012298at2759"/>
<accession>A0A9P6UMS9</accession>
<proteinExistence type="predicted"/>
<feature type="signal peptide" evidence="3">
    <location>
        <begin position="1"/>
        <end position="25"/>
    </location>
</feature>
<feature type="compositionally biased region" description="Acidic residues" evidence="2">
    <location>
        <begin position="775"/>
        <end position="797"/>
    </location>
</feature>
<dbReference type="Gene3D" id="2.10.10.20">
    <property type="entry name" value="Carbohydrate-binding module superfamily 5/12"/>
    <property type="match status" value="2"/>
</dbReference>
<protein>
    <recommendedName>
        <fullName evidence="4">Chitin-binding type-3 domain-containing protein</fullName>
    </recommendedName>
</protein>
<evidence type="ECO:0000256" key="1">
    <source>
        <dbReference type="ARBA" id="ARBA00022801"/>
    </source>
</evidence>
<feature type="domain" description="Chitin-binding type-3" evidence="4">
    <location>
        <begin position="579"/>
        <end position="624"/>
    </location>
</feature>
<dbReference type="Pfam" id="PF02839">
    <property type="entry name" value="CBM_5_12"/>
    <property type="match status" value="2"/>
</dbReference>
<feature type="chain" id="PRO_5040367627" description="Chitin-binding type-3 domain-containing protein" evidence="3">
    <location>
        <begin position="26"/>
        <end position="983"/>
    </location>
</feature>
<keyword evidence="3" id="KW-0732">Signal</keyword>
<dbReference type="AlphaFoldDB" id="A0A9P6UMS9"/>
<dbReference type="GO" id="GO:0005576">
    <property type="term" value="C:extracellular region"/>
    <property type="evidence" value="ECO:0007669"/>
    <property type="project" value="InterPro"/>
</dbReference>
<dbReference type="GO" id="GO:0004553">
    <property type="term" value="F:hydrolase activity, hydrolyzing O-glycosyl compounds"/>
    <property type="evidence" value="ECO:0007669"/>
    <property type="project" value="InterPro"/>
</dbReference>
<dbReference type="GO" id="GO:0005975">
    <property type="term" value="P:carbohydrate metabolic process"/>
    <property type="evidence" value="ECO:0007669"/>
    <property type="project" value="InterPro"/>
</dbReference>
<keyword evidence="6" id="KW-1185">Reference proteome</keyword>
<reference evidence="5" key="1">
    <citation type="journal article" date="2020" name="Fungal Divers.">
        <title>Resolving the Mortierellaceae phylogeny through synthesis of multi-gene phylogenetics and phylogenomics.</title>
        <authorList>
            <person name="Vandepol N."/>
            <person name="Liber J."/>
            <person name="Desiro A."/>
            <person name="Na H."/>
            <person name="Kennedy M."/>
            <person name="Barry K."/>
            <person name="Grigoriev I.V."/>
            <person name="Miller A.N."/>
            <person name="O'Donnell K."/>
            <person name="Stajich J.E."/>
            <person name="Bonito G."/>
        </authorList>
    </citation>
    <scope>NUCLEOTIDE SEQUENCE</scope>
    <source>
        <strain evidence="5">NVP60</strain>
    </source>
</reference>
<dbReference type="InterPro" id="IPR036573">
    <property type="entry name" value="CBM_sf_5/12"/>
</dbReference>
<dbReference type="InterPro" id="IPR003610">
    <property type="entry name" value="CBM5/12"/>
</dbReference>
<dbReference type="Proteomes" id="UP000823405">
    <property type="component" value="Unassembled WGS sequence"/>
</dbReference>
<name>A0A9P6UMS9_9FUNG</name>
<dbReference type="GO" id="GO:0030246">
    <property type="term" value="F:carbohydrate binding"/>
    <property type="evidence" value="ECO:0007669"/>
    <property type="project" value="InterPro"/>
</dbReference>
<organism evidence="5 6">
    <name type="scientific">Linnemannia gamsii</name>
    <dbReference type="NCBI Taxonomy" id="64522"/>
    <lineage>
        <taxon>Eukaryota</taxon>
        <taxon>Fungi</taxon>
        <taxon>Fungi incertae sedis</taxon>
        <taxon>Mucoromycota</taxon>
        <taxon>Mortierellomycotina</taxon>
        <taxon>Mortierellomycetes</taxon>
        <taxon>Mortierellales</taxon>
        <taxon>Mortierellaceae</taxon>
        <taxon>Linnemannia</taxon>
    </lineage>
</organism>
<dbReference type="EMBL" id="JAAAIN010000691">
    <property type="protein sequence ID" value="KAG0311658.1"/>
    <property type="molecule type" value="Genomic_DNA"/>
</dbReference>
<evidence type="ECO:0000313" key="6">
    <source>
        <dbReference type="Proteomes" id="UP000823405"/>
    </source>
</evidence>
<comment type="caution">
    <text evidence="5">The sequence shown here is derived from an EMBL/GenBank/DDBJ whole genome shotgun (WGS) entry which is preliminary data.</text>
</comment>